<dbReference type="SMART" id="SM00387">
    <property type="entry name" value="HATPase_c"/>
    <property type="match status" value="1"/>
</dbReference>
<dbReference type="PIRSF" id="PIRSF002583">
    <property type="entry name" value="Hsp90"/>
    <property type="match status" value="1"/>
</dbReference>
<dbReference type="SUPFAM" id="SSF55874">
    <property type="entry name" value="ATPase domain of HSP90 chaperone/DNA topoisomerase II/histidine kinase"/>
    <property type="match status" value="1"/>
</dbReference>
<evidence type="ECO:0000313" key="13">
    <source>
        <dbReference type="Proteomes" id="UP000811365"/>
    </source>
</evidence>
<comment type="similarity">
    <text evidence="2 8">Belongs to the heat shock protein 90 family.</text>
</comment>
<feature type="binding site" evidence="9">
    <location>
        <position position="31"/>
    </location>
    <ligand>
        <name>ATP</name>
        <dbReference type="ChEBI" id="CHEBI:30616"/>
    </ligand>
</feature>
<dbReference type="GO" id="GO:0140662">
    <property type="term" value="F:ATP-dependent protein folding chaperone"/>
    <property type="evidence" value="ECO:0007669"/>
    <property type="project" value="InterPro"/>
</dbReference>
<evidence type="ECO:0000256" key="7">
    <source>
        <dbReference type="ARBA" id="ARBA00023186"/>
    </source>
</evidence>
<keyword evidence="7 8" id="KW-0143">Chaperone</keyword>
<dbReference type="InterPro" id="IPR036890">
    <property type="entry name" value="HATPase_C_sf"/>
</dbReference>
<dbReference type="GO" id="GO:0051082">
    <property type="term" value="F:unfolded protein binding"/>
    <property type="evidence" value="ECO:0007669"/>
    <property type="project" value="UniProtKB-UniRule"/>
</dbReference>
<dbReference type="InterPro" id="IPR037196">
    <property type="entry name" value="HSP90_C"/>
</dbReference>
<dbReference type="InterPro" id="IPR020575">
    <property type="entry name" value="Hsp90_N"/>
</dbReference>
<dbReference type="SUPFAM" id="SSF110942">
    <property type="entry name" value="HSP90 C-terminal domain"/>
    <property type="match status" value="1"/>
</dbReference>
<dbReference type="InterPro" id="IPR001404">
    <property type="entry name" value="Hsp90_fam"/>
</dbReference>
<dbReference type="FunFam" id="3.30.565.10:FF:000009">
    <property type="entry name" value="Molecular chaperone HtpG"/>
    <property type="match status" value="1"/>
</dbReference>
<name>A0A9E1DTM6_9FIRM</name>
<comment type="caution">
    <text evidence="12">The sequence shown here is derived from an EMBL/GenBank/DDBJ whole genome shotgun (WGS) entry which is preliminary data.</text>
</comment>
<reference evidence="12" key="1">
    <citation type="submission" date="2021-02" db="EMBL/GenBank/DDBJ databases">
        <title>Infant gut strain persistence is associated with maternal origin, phylogeny, and functional potential including surface adhesion and iron acquisition.</title>
        <authorList>
            <person name="Lou Y.C."/>
        </authorList>
    </citation>
    <scope>NUCLEOTIDE SEQUENCE</scope>
    <source>
        <strain evidence="12">L2_039_000G1_dasL2_039_000G1_maxbin2.maxbin.077</strain>
    </source>
</reference>
<feature type="binding site" evidence="9">
    <location>
        <position position="82"/>
    </location>
    <ligand>
        <name>ATP</name>
        <dbReference type="ChEBI" id="CHEBI:30616"/>
    </ligand>
</feature>
<dbReference type="CDD" id="cd16927">
    <property type="entry name" value="HATPase_Hsp90-like"/>
    <property type="match status" value="1"/>
</dbReference>
<feature type="domain" description="Histidine kinase/HSP90-like ATPase" evidence="11">
    <location>
        <begin position="24"/>
        <end position="177"/>
    </location>
</feature>
<dbReference type="NCBIfam" id="NF003555">
    <property type="entry name" value="PRK05218.1"/>
    <property type="match status" value="1"/>
</dbReference>
<dbReference type="PANTHER" id="PTHR11528">
    <property type="entry name" value="HEAT SHOCK PROTEIN 90 FAMILY MEMBER"/>
    <property type="match status" value="1"/>
</dbReference>
<feature type="binding site" evidence="9">
    <location>
        <begin position="117"/>
        <end position="122"/>
    </location>
    <ligand>
        <name>ATP</name>
        <dbReference type="ChEBI" id="CHEBI:30616"/>
    </ligand>
</feature>
<feature type="binding site" evidence="9">
    <location>
        <begin position="97"/>
        <end position="98"/>
    </location>
    <ligand>
        <name>ATP</name>
        <dbReference type="ChEBI" id="CHEBI:30616"/>
    </ligand>
</feature>
<dbReference type="Gene3D" id="3.30.565.10">
    <property type="entry name" value="Histidine kinase-like ATPase, C-terminal domain"/>
    <property type="match status" value="1"/>
</dbReference>
<keyword evidence="3 8" id="KW-0963">Cytoplasm</keyword>
<dbReference type="Gene3D" id="1.20.120.790">
    <property type="entry name" value="Heat shock protein 90, C-terminal domain"/>
    <property type="match status" value="1"/>
</dbReference>
<dbReference type="AlphaFoldDB" id="A0A9E1DTM6"/>
<feature type="binding site" evidence="9">
    <location>
        <position position="77"/>
    </location>
    <ligand>
        <name>ATP</name>
        <dbReference type="ChEBI" id="CHEBI:30616"/>
    </ligand>
</feature>
<evidence type="ECO:0000256" key="5">
    <source>
        <dbReference type="ARBA" id="ARBA00022840"/>
    </source>
</evidence>
<comment type="subcellular location">
    <subcellularLocation>
        <location evidence="1 8">Cytoplasm</location>
    </subcellularLocation>
</comment>
<dbReference type="InterPro" id="IPR003594">
    <property type="entry name" value="HATPase_dom"/>
</dbReference>
<dbReference type="SUPFAM" id="SSF54211">
    <property type="entry name" value="Ribosomal protein S5 domain 2-like"/>
    <property type="match status" value="1"/>
</dbReference>
<feature type="region of interest" description="Disordered" evidence="10">
    <location>
        <begin position="209"/>
        <end position="228"/>
    </location>
</feature>
<comment type="function">
    <text evidence="8">Molecular chaperone. Has ATPase activity.</text>
</comment>
<keyword evidence="4 8" id="KW-0547">Nucleotide-binding</keyword>
<evidence type="ECO:0000313" key="12">
    <source>
        <dbReference type="EMBL" id="MBS6620622.1"/>
    </source>
</evidence>
<sequence length="643" mass="72972">MAKKEFQAESKKLMDMMINSIYTNKEIFLRELISNASDAIDKLYYKSLTDTSVGMNKGDFRILLTRDKDSRTLTISDNGIGMTREELEQNLGTIAHSGSLDFKKDNKDDENIDIIGQFGVGFYSAFMVADKVTVISKAYGSDEAWQWESSGADGYELEPAEKETAGTDIILHIKPDTETDNYDNFLDEYGIVAIVKKYSDYVRYPIQMEREKSRQKPEPDPKPDDYKPEWETYTELETLNSMVPIWKKQKSEVTDEEYANFYKDKFSDYADPARVIVSRTEGTANYNALLFVPSHRPYDFYTKDYEKGLALYASGVLIMEKCADLLPDYFSFVKGIVDSQDLSLNISREMLQKDNQLKLIHNALEKKIKNELHAMLANDREKYESFWKEFGRQLKFGAYSDYGMHAELLRDLLLFWSAKEQKMVTLQEYVDKMPAEQKYIYFAAGDSTDRLAKLPAAELVMDKGYDVLLLTEDVDEFCLQIMRTYPRKDAEGKDGTVEFKNVNSGDLGLETEDEKKAAEEATTANKALFDAMKDALDGKVKEVKVSTRLKDHPVCLSADGPLSIEMEKVLSKQPGSEGVKSDKVLELNVNHPVFAVLKAAQEAGDTEKLKKYSALLYAQAQLIEGLPVDDPAAYAEAVCSLMQ</sequence>
<protein>
    <recommendedName>
        <fullName evidence="8">Chaperone protein HtpG</fullName>
    </recommendedName>
    <alternativeName>
        <fullName evidence="8">Heat shock protein HtpG</fullName>
    </alternativeName>
    <alternativeName>
        <fullName evidence="8">High temperature protein G</fullName>
    </alternativeName>
</protein>
<dbReference type="EMBL" id="JAGZYH010000001">
    <property type="protein sequence ID" value="MBS6620622.1"/>
    <property type="molecule type" value="Genomic_DNA"/>
</dbReference>
<evidence type="ECO:0000256" key="8">
    <source>
        <dbReference type="HAMAP-Rule" id="MF_00505"/>
    </source>
</evidence>
<dbReference type="Pfam" id="PF00183">
    <property type="entry name" value="HSP90"/>
    <property type="match status" value="1"/>
</dbReference>
<proteinExistence type="inferred from homology"/>
<evidence type="ECO:0000256" key="3">
    <source>
        <dbReference type="ARBA" id="ARBA00022490"/>
    </source>
</evidence>
<evidence type="ECO:0000256" key="4">
    <source>
        <dbReference type="ARBA" id="ARBA00022741"/>
    </source>
</evidence>
<feature type="binding site" evidence="9">
    <location>
        <position position="167"/>
    </location>
    <ligand>
        <name>ATP</name>
        <dbReference type="ChEBI" id="CHEBI:30616"/>
    </ligand>
</feature>
<evidence type="ECO:0000256" key="2">
    <source>
        <dbReference type="ARBA" id="ARBA00008239"/>
    </source>
</evidence>
<dbReference type="GO" id="GO:0016887">
    <property type="term" value="F:ATP hydrolysis activity"/>
    <property type="evidence" value="ECO:0007669"/>
    <property type="project" value="InterPro"/>
</dbReference>
<dbReference type="PRINTS" id="PR00775">
    <property type="entry name" value="HEATSHOCK90"/>
</dbReference>
<dbReference type="Proteomes" id="UP000811365">
    <property type="component" value="Unassembled WGS sequence"/>
</dbReference>
<dbReference type="GO" id="GO:0005737">
    <property type="term" value="C:cytoplasm"/>
    <property type="evidence" value="ECO:0007669"/>
    <property type="project" value="UniProtKB-SubCell"/>
</dbReference>
<feature type="binding site" evidence="9">
    <location>
        <position position="348"/>
    </location>
    <ligand>
        <name>ATP</name>
        <dbReference type="ChEBI" id="CHEBI:30616"/>
    </ligand>
</feature>
<accession>A0A9E1DTM6</accession>
<organism evidence="12 13">
    <name type="scientific">Faecalibacterium prausnitzii</name>
    <dbReference type="NCBI Taxonomy" id="853"/>
    <lineage>
        <taxon>Bacteria</taxon>
        <taxon>Bacillati</taxon>
        <taxon>Bacillota</taxon>
        <taxon>Clostridia</taxon>
        <taxon>Eubacteriales</taxon>
        <taxon>Oscillospiraceae</taxon>
        <taxon>Faecalibacterium</taxon>
    </lineage>
</organism>
<dbReference type="GO" id="GO:0005524">
    <property type="term" value="F:ATP binding"/>
    <property type="evidence" value="ECO:0007669"/>
    <property type="project" value="UniProtKB-UniRule"/>
</dbReference>
<gene>
    <name evidence="8 12" type="primary">htpG</name>
    <name evidence="12" type="ORF">KH315_00365</name>
</gene>
<comment type="subunit">
    <text evidence="8">Homodimer.</text>
</comment>
<dbReference type="Gene3D" id="3.30.230.80">
    <property type="match status" value="1"/>
</dbReference>
<evidence type="ECO:0000259" key="11">
    <source>
        <dbReference type="SMART" id="SM00387"/>
    </source>
</evidence>
<keyword evidence="5 8" id="KW-0067">ATP-binding</keyword>
<evidence type="ECO:0000256" key="6">
    <source>
        <dbReference type="ARBA" id="ARBA00023016"/>
    </source>
</evidence>
<dbReference type="InterPro" id="IPR019805">
    <property type="entry name" value="Heat_shock_protein_90_CS"/>
</dbReference>
<comment type="caution">
    <text evidence="8">Lacks conserved residue(s) required for the propagation of feature annotation.</text>
</comment>
<feature type="binding site" evidence="9">
    <location>
        <position position="35"/>
    </location>
    <ligand>
        <name>ATP</name>
        <dbReference type="ChEBI" id="CHEBI:30616"/>
    </ligand>
</feature>
<keyword evidence="6 8" id="KW-0346">Stress response</keyword>
<feature type="binding site" evidence="9">
    <location>
        <position position="90"/>
    </location>
    <ligand>
        <name>ATP</name>
        <dbReference type="ChEBI" id="CHEBI:30616"/>
    </ligand>
</feature>
<evidence type="ECO:0000256" key="9">
    <source>
        <dbReference type="PIRSR" id="PIRSR002583-1"/>
    </source>
</evidence>
<evidence type="ECO:0000256" key="1">
    <source>
        <dbReference type="ARBA" id="ARBA00004496"/>
    </source>
</evidence>
<dbReference type="PROSITE" id="PS00298">
    <property type="entry name" value="HSP90"/>
    <property type="match status" value="1"/>
</dbReference>
<dbReference type="Gene3D" id="3.40.50.11260">
    <property type="match status" value="1"/>
</dbReference>
<dbReference type="Pfam" id="PF13589">
    <property type="entry name" value="HATPase_c_3"/>
    <property type="match status" value="1"/>
</dbReference>
<feature type="region of interest" description="A; substrate-binding" evidence="8">
    <location>
        <begin position="1"/>
        <end position="348"/>
    </location>
</feature>
<dbReference type="HAMAP" id="MF_00505">
    <property type="entry name" value="HSP90"/>
    <property type="match status" value="1"/>
</dbReference>
<feature type="region of interest" description="C" evidence="8">
    <location>
        <begin position="569"/>
        <end position="643"/>
    </location>
</feature>
<dbReference type="InterPro" id="IPR020568">
    <property type="entry name" value="Ribosomal_Su5_D2-typ_SF"/>
</dbReference>
<evidence type="ECO:0000256" key="10">
    <source>
        <dbReference type="SAM" id="MobiDB-lite"/>
    </source>
</evidence>